<dbReference type="PIRSF" id="PIRSF002741">
    <property type="entry name" value="MppA"/>
    <property type="match status" value="1"/>
</dbReference>
<evidence type="ECO:0000313" key="5">
    <source>
        <dbReference type="Proteomes" id="UP001354709"/>
    </source>
</evidence>
<dbReference type="Proteomes" id="UP001354709">
    <property type="component" value="Unassembled WGS sequence"/>
</dbReference>
<reference evidence="4 5" key="1">
    <citation type="submission" date="2023-11" db="EMBL/GenBank/DDBJ databases">
        <title>30 novel species of actinomycetes from the DSMZ collection.</title>
        <authorList>
            <person name="Nouioui I."/>
        </authorList>
    </citation>
    <scope>NUCLEOTIDE SEQUENCE [LARGE SCALE GENOMIC DNA]</scope>
    <source>
        <strain evidence="4 5">DSM 41524</strain>
    </source>
</reference>
<evidence type="ECO:0000256" key="1">
    <source>
        <dbReference type="SAM" id="MobiDB-lite"/>
    </source>
</evidence>
<dbReference type="Gene3D" id="3.40.190.10">
    <property type="entry name" value="Periplasmic binding protein-like II"/>
    <property type="match status" value="1"/>
</dbReference>
<dbReference type="InterPro" id="IPR000914">
    <property type="entry name" value="SBP_5_dom"/>
</dbReference>
<sequence>MPITRSRRAMLLAAGVMLPLPVLTGCSSEDDGPPPRAAWDIASAPRSGTAGTGTLRWALDATPTTLNAFQKTADTGTQRIAGAVLPSLYTLDARGRPQRNGDYLTSADVTSTDPKQVVVFKLNPKAVWSDGRPIGAEDFQAQWKALRGTDDKYGTARNAGYDRIAKVEPGDKEHEVKVTFAKPYTDWRSLFTPLYPKSVMGNPAVFTAAASKGLAVGAGPFMVREVTDSEVTLVRNPRWWGDRARLSRMVFEAVPAEKRAEALIAGRLDLAEVDRTTARRIQATAPGKQAAGAKRGSSSASGKAGAPEASTGGREAAEATATGAAREEAGPTGTGAAGEDAGAQGAATGDTDKNRSRTRTRALSKFTLRKALDPGYTQLALNGTKGPLADERVRRAVARAIDRKALAKLVLKPVGLPSEPLGNHLLMAGQPGYKDHSGALGDPDTNAAQSLLADAGWRAGGTGRQKALDGKTDDRGRRQSAPTATESATNEGSTSPATESSTNESSTNPATGSASGAASPTASGSGAPPAAGDAGRSGRLRETAVVRKKGRPLVLRFVLPDDQTGARLGAVGERIARMLEKIGVRTEITKVSGESYFRDHIATGDYDLALYSWPASAYPATDARPIYAKPQPAADGSLVVEQNYTRVGTDQIDQLFDQALSELDGGASRSLVSRADARIWAAAGSIPLYQRPQLVAMRKGLVNAGAFGFATPRYQDIGFRR</sequence>
<evidence type="ECO:0000259" key="3">
    <source>
        <dbReference type="Pfam" id="PF00496"/>
    </source>
</evidence>
<dbReference type="Gene3D" id="3.90.76.10">
    <property type="entry name" value="Dipeptide-binding Protein, Domain 1"/>
    <property type="match status" value="1"/>
</dbReference>
<proteinExistence type="predicted"/>
<feature type="compositionally biased region" description="Low complexity" evidence="1">
    <location>
        <begin position="287"/>
        <end position="324"/>
    </location>
</feature>
<dbReference type="CDD" id="cd08501">
    <property type="entry name" value="PBP2_Lpqw"/>
    <property type="match status" value="1"/>
</dbReference>
<feature type="compositionally biased region" description="Polar residues" evidence="1">
    <location>
        <begin position="480"/>
        <end position="492"/>
    </location>
</feature>
<accession>A0ABU7Q0A6</accession>
<name>A0ABU7Q0A6_9ACTN</name>
<dbReference type="RefSeq" id="WP_330811099.1">
    <property type="nucleotide sequence ID" value="NZ_JAZBJO010000014.1"/>
</dbReference>
<feature type="region of interest" description="Disordered" evidence="1">
    <location>
        <begin position="280"/>
        <end position="363"/>
    </location>
</feature>
<feature type="domain" description="Solute-binding protein family 5" evidence="3">
    <location>
        <begin position="110"/>
        <end position="290"/>
    </location>
</feature>
<feature type="region of interest" description="Disordered" evidence="1">
    <location>
        <begin position="455"/>
        <end position="539"/>
    </location>
</feature>
<feature type="chain" id="PRO_5045569297" evidence="2">
    <location>
        <begin position="25"/>
        <end position="721"/>
    </location>
</feature>
<feature type="compositionally biased region" description="Low complexity" evidence="1">
    <location>
        <begin position="493"/>
        <end position="534"/>
    </location>
</feature>
<dbReference type="InterPro" id="IPR039424">
    <property type="entry name" value="SBP_5"/>
</dbReference>
<dbReference type="PANTHER" id="PTHR30290:SF65">
    <property type="entry name" value="MONOACYL PHOSPHATIDYLINOSITOL TETRAMANNOSIDE-BINDING PROTEIN LPQW-RELATED"/>
    <property type="match status" value="1"/>
</dbReference>
<feature type="signal peptide" evidence="2">
    <location>
        <begin position="1"/>
        <end position="24"/>
    </location>
</feature>
<feature type="domain" description="Solute-binding protein family 5" evidence="3">
    <location>
        <begin position="365"/>
        <end position="471"/>
    </location>
</feature>
<dbReference type="SUPFAM" id="SSF53850">
    <property type="entry name" value="Periplasmic binding protein-like II"/>
    <property type="match status" value="2"/>
</dbReference>
<protein>
    <submittedName>
        <fullName evidence="4">ABC transporter family substrate-binding protein</fullName>
    </submittedName>
</protein>
<keyword evidence="5" id="KW-1185">Reference proteome</keyword>
<comment type="caution">
    <text evidence="4">The sequence shown here is derived from an EMBL/GenBank/DDBJ whole genome shotgun (WGS) entry which is preliminary data.</text>
</comment>
<dbReference type="EMBL" id="JAZBJO010000014">
    <property type="protein sequence ID" value="MEE4594793.1"/>
    <property type="molecule type" value="Genomic_DNA"/>
</dbReference>
<dbReference type="PANTHER" id="PTHR30290">
    <property type="entry name" value="PERIPLASMIC BINDING COMPONENT OF ABC TRANSPORTER"/>
    <property type="match status" value="1"/>
</dbReference>
<gene>
    <name evidence="4" type="ORF">V2J94_23395</name>
</gene>
<feature type="compositionally biased region" description="Basic and acidic residues" evidence="1">
    <location>
        <begin position="466"/>
        <end position="477"/>
    </location>
</feature>
<feature type="compositionally biased region" description="Low complexity" evidence="1">
    <location>
        <begin position="337"/>
        <end position="349"/>
    </location>
</feature>
<organism evidence="4 5">
    <name type="scientific">Streptomyces asiaticus subsp. ignotus</name>
    <dbReference type="NCBI Taxonomy" id="3098222"/>
    <lineage>
        <taxon>Bacteria</taxon>
        <taxon>Bacillati</taxon>
        <taxon>Actinomycetota</taxon>
        <taxon>Actinomycetes</taxon>
        <taxon>Kitasatosporales</taxon>
        <taxon>Streptomycetaceae</taxon>
        <taxon>Streptomyces</taxon>
        <taxon>Streptomyces violaceusniger group</taxon>
    </lineage>
</organism>
<dbReference type="Gene3D" id="3.10.105.10">
    <property type="entry name" value="Dipeptide-binding Protein, Domain 3"/>
    <property type="match status" value="1"/>
</dbReference>
<dbReference type="InterPro" id="IPR030678">
    <property type="entry name" value="Peptide/Ni-bd"/>
</dbReference>
<dbReference type="PROSITE" id="PS51257">
    <property type="entry name" value="PROKAR_LIPOPROTEIN"/>
    <property type="match status" value="1"/>
</dbReference>
<dbReference type="Pfam" id="PF00496">
    <property type="entry name" value="SBP_bac_5"/>
    <property type="match status" value="2"/>
</dbReference>
<evidence type="ECO:0000256" key="2">
    <source>
        <dbReference type="SAM" id="SignalP"/>
    </source>
</evidence>
<keyword evidence="2" id="KW-0732">Signal</keyword>
<evidence type="ECO:0000313" key="4">
    <source>
        <dbReference type="EMBL" id="MEE4594793.1"/>
    </source>
</evidence>